<dbReference type="NCBIfam" id="TIGR01409">
    <property type="entry name" value="TAT_signal_seq"/>
    <property type="match status" value="1"/>
</dbReference>
<proteinExistence type="inferred from homology"/>
<evidence type="ECO:0000256" key="2">
    <source>
        <dbReference type="ARBA" id="ARBA00010742"/>
    </source>
</evidence>
<dbReference type="Proteomes" id="UP000595197">
    <property type="component" value="Chromosome"/>
</dbReference>
<dbReference type="Gene3D" id="3.40.190.10">
    <property type="entry name" value="Periplasmic binding protein-like II"/>
    <property type="match status" value="2"/>
</dbReference>
<sequence>MCDRDGTFFRKFSSAEFSRRGFLKTSAAGAATVAIPAHLAALLTPTAAHAATTVKATHGSGFCNMGIFLAKERELTKADGVDLEFVVTPSNTEITTMFGAGLVDISMIPYSNFMTLYDAGAPVRIVAGGGVQGCIIVAKEGIKSAADLKGKSFGTFQADTLEVLPYDYLKQAGMSFQDVDIRYLNTSPELAQAFIAGAVDAICHIEPYASQCVMGRPGATVLSDGTDLYGKGYSDCVLAARIPLLESNPGAVKAVIKALMVAQSQAESDKQAALNDTVGSYYKTTMEAALDASNKQPIVVDQRNQQQFIIDRGRSMQELGYIRNMPDAGAFDWSLLDQVIAENGELYGSLHLKSAA</sequence>
<keyword evidence="3 4" id="KW-0732">Signal</keyword>
<evidence type="ECO:0000313" key="6">
    <source>
        <dbReference type="EMBL" id="QQP90771.1"/>
    </source>
</evidence>
<reference evidence="6" key="1">
    <citation type="submission" date="2021-02" db="EMBL/GenBank/DDBJ databases">
        <title>Skermanella TT6 skin isolate.</title>
        <authorList>
            <person name="Lee K."/>
            <person name="Ganzorig M."/>
        </authorList>
    </citation>
    <scope>NUCLEOTIDE SEQUENCE</scope>
    <source>
        <strain evidence="6">TT6</strain>
    </source>
</reference>
<evidence type="ECO:0000259" key="5">
    <source>
        <dbReference type="Pfam" id="PF09084"/>
    </source>
</evidence>
<dbReference type="PROSITE" id="PS51318">
    <property type="entry name" value="TAT"/>
    <property type="match status" value="1"/>
</dbReference>
<dbReference type="PANTHER" id="PTHR30024">
    <property type="entry name" value="ALIPHATIC SULFONATES-BINDING PROTEIN-RELATED"/>
    <property type="match status" value="1"/>
</dbReference>
<organism evidence="6 7">
    <name type="scientific">Skermanella cutis</name>
    <dbReference type="NCBI Taxonomy" id="2775420"/>
    <lineage>
        <taxon>Bacteria</taxon>
        <taxon>Pseudomonadati</taxon>
        <taxon>Pseudomonadota</taxon>
        <taxon>Alphaproteobacteria</taxon>
        <taxon>Rhodospirillales</taxon>
        <taxon>Azospirillaceae</taxon>
        <taxon>Skermanella</taxon>
    </lineage>
</organism>
<dbReference type="RefSeq" id="WP_201078080.1">
    <property type="nucleotide sequence ID" value="NZ_CP067420.1"/>
</dbReference>
<dbReference type="InterPro" id="IPR006311">
    <property type="entry name" value="TAT_signal"/>
</dbReference>
<gene>
    <name evidence="6" type="ORF">IGS68_05975</name>
</gene>
<dbReference type="Pfam" id="PF09084">
    <property type="entry name" value="NMT1"/>
    <property type="match status" value="1"/>
</dbReference>
<dbReference type="InterPro" id="IPR015168">
    <property type="entry name" value="SsuA/THI5"/>
</dbReference>
<feature type="signal peptide" evidence="4">
    <location>
        <begin position="1"/>
        <end position="50"/>
    </location>
</feature>
<evidence type="ECO:0000256" key="1">
    <source>
        <dbReference type="ARBA" id="ARBA00004418"/>
    </source>
</evidence>
<protein>
    <submittedName>
        <fullName evidence="6">ABC transporter substrate-binding protein</fullName>
    </submittedName>
</protein>
<dbReference type="InterPro" id="IPR019546">
    <property type="entry name" value="TAT_signal_bac_arc"/>
</dbReference>
<feature type="chain" id="PRO_5047427305" evidence="4">
    <location>
        <begin position="51"/>
        <end position="356"/>
    </location>
</feature>
<name>A0ABX7B8R9_9PROT</name>
<keyword evidence="7" id="KW-1185">Reference proteome</keyword>
<comment type="subcellular location">
    <subcellularLocation>
        <location evidence="1">Periplasm</location>
    </subcellularLocation>
</comment>
<evidence type="ECO:0000313" key="7">
    <source>
        <dbReference type="Proteomes" id="UP000595197"/>
    </source>
</evidence>
<evidence type="ECO:0000256" key="3">
    <source>
        <dbReference type="ARBA" id="ARBA00022729"/>
    </source>
</evidence>
<dbReference type="PANTHER" id="PTHR30024:SF47">
    <property type="entry name" value="TAURINE-BINDING PERIPLASMIC PROTEIN"/>
    <property type="match status" value="1"/>
</dbReference>
<comment type="similarity">
    <text evidence="2">Belongs to the bacterial solute-binding protein SsuA/TauA family.</text>
</comment>
<accession>A0ABX7B8R9</accession>
<evidence type="ECO:0000256" key="4">
    <source>
        <dbReference type="SAM" id="SignalP"/>
    </source>
</evidence>
<feature type="domain" description="SsuA/THI5-like" evidence="5">
    <location>
        <begin position="65"/>
        <end position="261"/>
    </location>
</feature>
<dbReference type="EMBL" id="CP067420">
    <property type="protein sequence ID" value="QQP90771.1"/>
    <property type="molecule type" value="Genomic_DNA"/>
</dbReference>
<dbReference type="SUPFAM" id="SSF53850">
    <property type="entry name" value="Periplasmic binding protein-like II"/>
    <property type="match status" value="1"/>
</dbReference>
<dbReference type="Pfam" id="PF10518">
    <property type="entry name" value="TAT_signal"/>
    <property type="match status" value="1"/>
</dbReference>